<dbReference type="Proteomes" id="UP000265692">
    <property type="component" value="Unassembled WGS sequence"/>
</dbReference>
<evidence type="ECO:0000313" key="7">
    <source>
        <dbReference type="Proteomes" id="UP000265692"/>
    </source>
</evidence>
<proteinExistence type="inferred from homology"/>
<dbReference type="AlphaFoldDB" id="A0A396S6F0"/>
<evidence type="ECO:0000256" key="4">
    <source>
        <dbReference type="ARBA" id="ARBA00035176"/>
    </source>
</evidence>
<dbReference type="Gene3D" id="2.20.28.120">
    <property type="entry name" value="Ribosomal protein L33"/>
    <property type="match status" value="1"/>
</dbReference>
<dbReference type="InterPro" id="IPR011332">
    <property type="entry name" value="Ribosomal_zn-bd"/>
</dbReference>
<dbReference type="EMBL" id="QWEI01000005">
    <property type="protein sequence ID" value="RHW36229.1"/>
    <property type="molecule type" value="Genomic_DNA"/>
</dbReference>
<organism evidence="6 7">
    <name type="scientific">Ureibacillus yapensis</name>
    <dbReference type="NCBI Taxonomy" id="2304605"/>
    <lineage>
        <taxon>Bacteria</taxon>
        <taxon>Bacillati</taxon>
        <taxon>Bacillota</taxon>
        <taxon>Bacilli</taxon>
        <taxon>Bacillales</taxon>
        <taxon>Caryophanaceae</taxon>
        <taxon>Ureibacillus</taxon>
    </lineage>
</organism>
<dbReference type="GO" id="GO:1990904">
    <property type="term" value="C:ribonucleoprotein complex"/>
    <property type="evidence" value="ECO:0007669"/>
    <property type="project" value="UniProtKB-KW"/>
</dbReference>
<evidence type="ECO:0000256" key="1">
    <source>
        <dbReference type="ARBA" id="ARBA00007596"/>
    </source>
</evidence>
<keyword evidence="2 5" id="KW-0689">Ribosomal protein</keyword>
<dbReference type="SUPFAM" id="SSF57829">
    <property type="entry name" value="Zn-binding ribosomal proteins"/>
    <property type="match status" value="1"/>
</dbReference>
<dbReference type="GO" id="GO:0006412">
    <property type="term" value="P:translation"/>
    <property type="evidence" value="ECO:0007669"/>
    <property type="project" value="UniProtKB-UniRule"/>
</dbReference>
<reference evidence="6 7" key="1">
    <citation type="submission" date="2018-08" db="EMBL/GenBank/DDBJ databases">
        <title>Lysinibacillus sp. YLB-03 draft genome sequence.</title>
        <authorList>
            <person name="Yu L."/>
        </authorList>
    </citation>
    <scope>NUCLEOTIDE SEQUENCE [LARGE SCALE GENOMIC DNA]</scope>
    <source>
        <strain evidence="6 7">YLB-03</strain>
    </source>
</reference>
<dbReference type="NCBIfam" id="NF001764">
    <property type="entry name" value="PRK00504.1"/>
    <property type="match status" value="1"/>
</dbReference>
<gene>
    <name evidence="5 6" type="primary">rpmG</name>
    <name evidence="6" type="ORF">D1B33_11370</name>
</gene>
<evidence type="ECO:0000313" key="6">
    <source>
        <dbReference type="EMBL" id="RHW36229.1"/>
    </source>
</evidence>
<evidence type="ECO:0000256" key="3">
    <source>
        <dbReference type="ARBA" id="ARBA00023274"/>
    </source>
</evidence>
<dbReference type="GO" id="GO:0005840">
    <property type="term" value="C:ribosome"/>
    <property type="evidence" value="ECO:0007669"/>
    <property type="project" value="UniProtKB-KW"/>
</dbReference>
<keyword evidence="3 5" id="KW-0687">Ribonucleoprotein</keyword>
<name>A0A396S6F0_9BACL</name>
<dbReference type="GO" id="GO:0003735">
    <property type="term" value="F:structural constituent of ribosome"/>
    <property type="evidence" value="ECO:0007669"/>
    <property type="project" value="InterPro"/>
</dbReference>
<dbReference type="HAMAP" id="MF_00294">
    <property type="entry name" value="Ribosomal_bL33"/>
    <property type="match status" value="1"/>
</dbReference>
<evidence type="ECO:0000256" key="2">
    <source>
        <dbReference type="ARBA" id="ARBA00022980"/>
    </source>
</evidence>
<dbReference type="RefSeq" id="WP_118876519.1">
    <property type="nucleotide sequence ID" value="NZ_QWEI01000005.1"/>
</dbReference>
<dbReference type="InterPro" id="IPR038584">
    <property type="entry name" value="Ribosomal_bL33_sf"/>
</dbReference>
<dbReference type="OrthoDB" id="9801333at2"/>
<keyword evidence="7" id="KW-1185">Reference proteome</keyword>
<dbReference type="GO" id="GO:0005737">
    <property type="term" value="C:cytoplasm"/>
    <property type="evidence" value="ECO:0007669"/>
    <property type="project" value="UniProtKB-ARBA"/>
</dbReference>
<comment type="similarity">
    <text evidence="1 5">Belongs to the bacterial ribosomal protein bL33 family.</text>
</comment>
<dbReference type="InterPro" id="IPR001705">
    <property type="entry name" value="Ribosomal_bL33"/>
</dbReference>
<dbReference type="NCBIfam" id="TIGR01023">
    <property type="entry name" value="rpmG_bact"/>
    <property type="match status" value="1"/>
</dbReference>
<sequence>MAKKIVLCCEKCGSRNYSVPERPNQTERLELKKFCSHCNEHTVHRQTR</sequence>
<accession>A0A396S6F0</accession>
<dbReference type="Pfam" id="PF00471">
    <property type="entry name" value="Ribosomal_L33"/>
    <property type="match status" value="1"/>
</dbReference>
<protein>
    <recommendedName>
        <fullName evidence="4 5">Large ribosomal subunit protein bL33</fullName>
    </recommendedName>
</protein>
<comment type="caution">
    <text evidence="6">The sequence shown here is derived from an EMBL/GenBank/DDBJ whole genome shotgun (WGS) entry which is preliminary data.</text>
</comment>
<evidence type="ECO:0000256" key="5">
    <source>
        <dbReference type="HAMAP-Rule" id="MF_00294"/>
    </source>
</evidence>